<dbReference type="GO" id="GO:0005634">
    <property type="term" value="C:nucleus"/>
    <property type="evidence" value="ECO:0007669"/>
    <property type="project" value="UniProtKB-SubCell"/>
</dbReference>
<dbReference type="PANTHER" id="PTHR48225">
    <property type="entry name" value="HORMA DOMAIN-CONTAINING PROTEIN 1"/>
    <property type="match status" value="1"/>
</dbReference>
<evidence type="ECO:0000313" key="9">
    <source>
        <dbReference type="EMBL" id="KAF7440202.1"/>
    </source>
</evidence>
<dbReference type="GO" id="GO:0005694">
    <property type="term" value="C:chromosome"/>
    <property type="evidence" value="ECO:0007669"/>
    <property type="project" value="UniProtKB-SubCell"/>
</dbReference>
<keyword evidence="4" id="KW-0539">Nucleus</keyword>
<dbReference type="Pfam" id="PF02301">
    <property type="entry name" value="HORMA"/>
    <property type="match status" value="1"/>
</dbReference>
<dbReference type="InterPro" id="IPR003511">
    <property type="entry name" value="HORMA_dom"/>
</dbReference>
<comment type="caution">
    <text evidence="9">The sequence shown here is derived from an EMBL/GenBank/DDBJ whole genome shotgun (WGS) entry which is preliminary data.</text>
</comment>
<dbReference type="VEuPathDB" id="FungiDB:PC9H_000546"/>
<evidence type="ECO:0000256" key="5">
    <source>
        <dbReference type="ARBA" id="ARBA00023254"/>
    </source>
</evidence>
<dbReference type="RefSeq" id="XP_036636046.1">
    <property type="nucleotide sequence ID" value="XM_036770201.1"/>
</dbReference>
<protein>
    <submittedName>
        <fullName evidence="9">DNA binding protein</fullName>
    </submittedName>
</protein>
<dbReference type="GO" id="GO:0007130">
    <property type="term" value="P:synaptonemal complex assembly"/>
    <property type="evidence" value="ECO:0007669"/>
    <property type="project" value="TreeGrafter"/>
</dbReference>
<dbReference type="InterPro" id="IPR036570">
    <property type="entry name" value="HORMA_dom_sf"/>
</dbReference>
<dbReference type="GeneID" id="59370387"/>
<dbReference type="PROSITE" id="PS50815">
    <property type="entry name" value="HORMA"/>
    <property type="match status" value="1"/>
</dbReference>
<dbReference type="Proteomes" id="UP000623687">
    <property type="component" value="Unassembled WGS sequence"/>
</dbReference>
<dbReference type="InterPro" id="IPR051294">
    <property type="entry name" value="HORMA_MeioticProgression"/>
</dbReference>
<dbReference type="SUPFAM" id="SSF56019">
    <property type="entry name" value="The spindle assembly checkpoint protein mad2"/>
    <property type="match status" value="1"/>
</dbReference>
<keyword evidence="5" id="KW-0469">Meiosis</keyword>
<name>A0A8H7A3X9_PLEOS</name>
<evidence type="ECO:0000259" key="8">
    <source>
        <dbReference type="PROSITE" id="PS50815"/>
    </source>
</evidence>
<reference evidence="9" key="1">
    <citation type="submission" date="2019-07" db="EMBL/GenBank/DDBJ databases">
        <authorList>
            <person name="Palmer J.M."/>
        </authorList>
    </citation>
    <scope>NUCLEOTIDE SEQUENCE</scope>
    <source>
        <strain evidence="9">PC9</strain>
    </source>
</reference>
<evidence type="ECO:0000256" key="7">
    <source>
        <dbReference type="SAM" id="MobiDB-lite"/>
    </source>
</evidence>
<evidence type="ECO:0000256" key="1">
    <source>
        <dbReference type="ARBA" id="ARBA00004123"/>
    </source>
</evidence>
<proteinExistence type="predicted"/>
<feature type="compositionally biased region" description="Polar residues" evidence="7">
    <location>
        <begin position="58"/>
        <end position="73"/>
    </location>
</feature>
<evidence type="ECO:0000256" key="2">
    <source>
        <dbReference type="ARBA" id="ARBA00004286"/>
    </source>
</evidence>
<dbReference type="OrthoDB" id="1928087at2759"/>
<feature type="region of interest" description="Disordered" evidence="7">
    <location>
        <begin position="538"/>
        <end position="558"/>
    </location>
</feature>
<dbReference type="GO" id="GO:0051598">
    <property type="term" value="P:meiotic recombination checkpoint signaling"/>
    <property type="evidence" value="ECO:0007669"/>
    <property type="project" value="TreeGrafter"/>
</dbReference>
<sequence>MQAQCTNTTTQAITSVQSLAAVQTLLRAGLGCIAYVRNLLPADNFSPSHFTSEDDSVSTELSECSTPGSGRSSSIRQNINGFKIMTMSRGYTDEADKILNYLEYGIFDAVEKQYLRSFIFGIYLDSNDPNNIVEAYTFNFQYHKIPGTNIAIPVMTLDEGVKNMSLNGRDPVVDAVKGGKPPTLRDVKRSVKRLLKALIHSTNNMEALPKRRFATFKVFYTESTPPEYEPPNFRPGDQKKDKWYFMTHDMDEMPEKWSLGSVETGHHSVDVNVRSVVGYLPSSTENDDSTFTGTISVDKNAHKLTPVQEANVRVVEAENQLKDAEQRNIAWAVDGVVVGDEDAEGDEDPEYELGPEGQYVRTVPKGPLVPNENVPVGMRSIDGEIIPLARPHHADEGSMDIDEAHFGGISEEVPTHVAQLKHPENQLTPGQADPLEQTQPLQDPALLFTPSANRQTSSTCIPSLSSSPMSDHLDYETTPTPSGRKLPTSSIREDADLGDETQVLDDVAFGIEKDGDTEMLGNIFLDMETQVLDPIQSYEDDPKTENIDTTPKGSATKPDRDNGLHCECQIDIENTDQCYCEGGCGNWYHCWCVFVIFDFHLIDSPRGVWEPQDHSYHSAQDQRMPKKFVCFDCRLRGDPNWELIQVDLYPRMISNFRELAIFRRAIKFAETINPETESDFIKAMQCGTMEGHRLFKRLKDEDIMTQKITTVDELGLVETTTRSLRSGKGKGGGKQNKRKPIQKPRFAFNCAFLTTKEYANYFSPDSKVERELLNIPQLVQDGRVLARARLNTPFGTNETLDTGSQTQEAPPLTINTGAGDLKRSHAGQQNGRPSKKVKISLATGVDLAE</sequence>
<feature type="region of interest" description="Disordered" evidence="7">
    <location>
        <begin position="794"/>
        <end position="837"/>
    </location>
</feature>
<feature type="domain" description="HORMA" evidence="8">
    <location>
        <begin position="16"/>
        <end position="273"/>
    </location>
</feature>
<feature type="compositionally biased region" description="Polar residues" evidence="7">
    <location>
        <begin position="794"/>
        <end position="816"/>
    </location>
</feature>
<keyword evidence="6" id="KW-0175">Coiled coil</keyword>
<accession>A0A8H7A3X9</accession>
<gene>
    <name evidence="9" type="primary">HOP1</name>
    <name evidence="9" type="ORF">PC9H_000546</name>
</gene>
<dbReference type="PANTHER" id="PTHR48225:SF7">
    <property type="entry name" value="MEIOSIS-SPECIFIC PROTEIN HOP1"/>
    <property type="match status" value="1"/>
</dbReference>
<dbReference type="Gene3D" id="3.30.900.10">
    <property type="entry name" value="HORMA domain"/>
    <property type="match status" value="1"/>
</dbReference>
<feature type="region of interest" description="Disordered" evidence="7">
    <location>
        <begin position="452"/>
        <end position="499"/>
    </location>
</feature>
<evidence type="ECO:0000256" key="4">
    <source>
        <dbReference type="ARBA" id="ARBA00023242"/>
    </source>
</evidence>
<feature type="coiled-coil region" evidence="6">
    <location>
        <begin position="307"/>
        <end position="334"/>
    </location>
</feature>
<keyword evidence="3" id="KW-0158">Chromosome</keyword>
<evidence type="ECO:0000256" key="3">
    <source>
        <dbReference type="ARBA" id="ARBA00022454"/>
    </source>
</evidence>
<dbReference type="EMBL" id="JACETU010000001">
    <property type="protein sequence ID" value="KAF7440202.1"/>
    <property type="molecule type" value="Genomic_DNA"/>
</dbReference>
<comment type="subcellular location">
    <subcellularLocation>
        <location evidence="2">Chromosome</location>
    </subcellularLocation>
    <subcellularLocation>
        <location evidence="1">Nucleus</location>
    </subcellularLocation>
</comment>
<organism evidence="9 10">
    <name type="scientific">Pleurotus ostreatus</name>
    <name type="common">Oyster mushroom</name>
    <name type="synonym">White-rot fungus</name>
    <dbReference type="NCBI Taxonomy" id="5322"/>
    <lineage>
        <taxon>Eukaryota</taxon>
        <taxon>Fungi</taxon>
        <taxon>Dikarya</taxon>
        <taxon>Basidiomycota</taxon>
        <taxon>Agaricomycotina</taxon>
        <taxon>Agaricomycetes</taxon>
        <taxon>Agaricomycetidae</taxon>
        <taxon>Agaricales</taxon>
        <taxon>Pleurotineae</taxon>
        <taxon>Pleurotaceae</taxon>
        <taxon>Pleurotus</taxon>
    </lineage>
</organism>
<feature type="compositionally biased region" description="Low complexity" evidence="7">
    <location>
        <begin position="456"/>
        <end position="470"/>
    </location>
</feature>
<evidence type="ECO:0000256" key="6">
    <source>
        <dbReference type="SAM" id="Coils"/>
    </source>
</evidence>
<feature type="region of interest" description="Disordered" evidence="7">
    <location>
        <begin position="51"/>
        <end position="73"/>
    </location>
</feature>
<dbReference type="AlphaFoldDB" id="A0A8H7A3X9"/>
<keyword evidence="10" id="KW-1185">Reference proteome</keyword>
<evidence type="ECO:0000313" key="10">
    <source>
        <dbReference type="Proteomes" id="UP000623687"/>
    </source>
</evidence>